<dbReference type="AlphaFoldDB" id="A0A381RBR7"/>
<organism evidence="1">
    <name type="scientific">marine metagenome</name>
    <dbReference type="NCBI Taxonomy" id="408172"/>
    <lineage>
        <taxon>unclassified sequences</taxon>
        <taxon>metagenomes</taxon>
        <taxon>ecological metagenomes</taxon>
    </lineage>
</organism>
<evidence type="ECO:0000313" key="1">
    <source>
        <dbReference type="EMBL" id="SUZ86793.1"/>
    </source>
</evidence>
<sequence>MKFKLNSGLDYFRVGHNYLNAELIFEKDIYDL</sequence>
<proteinExistence type="predicted"/>
<dbReference type="EMBL" id="UINC01001700">
    <property type="protein sequence ID" value="SUZ86793.1"/>
    <property type="molecule type" value="Genomic_DNA"/>
</dbReference>
<protein>
    <submittedName>
        <fullName evidence="1">Uncharacterized protein</fullName>
    </submittedName>
</protein>
<name>A0A381RBR7_9ZZZZ</name>
<gene>
    <name evidence="1" type="ORF">METZ01_LOCUS39647</name>
</gene>
<accession>A0A381RBR7</accession>
<reference evidence="1" key="1">
    <citation type="submission" date="2018-05" db="EMBL/GenBank/DDBJ databases">
        <authorList>
            <person name="Lanie J.A."/>
            <person name="Ng W.-L."/>
            <person name="Kazmierczak K.M."/>
            <person name="Andrzejewski T.M."/>
            <person name="Davidsen T.M."/>
            <person name="Wayne K.J."/>
            <person name="Tettelin H."/>
            <person name="Glass J.I."/>
            <person name="Rusch D."/>
            <person name="Podicherti R."/>
            <person name="Tsui H.-C.T."/>
            <person name="Winkler M.E."/>
        </authorList>
    </citation>
    <scope>NUCLEOTIDE SEQUENCE</scope>
</reference>